<gene>
    <name evidence="6" type="ORF">BVE84_09565</name>
</gene>
<feature type="domain" description="Teneurin-like YD-shell" evidence="5">
    <location>
        <begin position="1851"/>
        <end position="1952"/>
    </location>
</feature>
<evidence type="ECO:0000313" key="7">
    <source>
        <dbReference type="Proteomes" id="UP000188946"/>
    </source>
</evidence>
<dbReference type="NCBIfam" id="NF033679">
    <property type="entry name" value="DNRLRE_dom"/>
    <property type="match status" value="1"/>
</dbReference>
<feature type="region of interest" description="Disordered" evidence="2">
    <location>
        <begin position="1794"/>
        <end position="1824"/>
    </location>
</feature>
<feature type="chain" id="PRO_5046679330" description="DNRLRE domain-containing protein" evidence="3">
    <location>
        <begin position="27"/>
        <end position="2656"/>
    </location>
</feature>
<sequence length="2656" mass="293890">MKKIRKVFTWFILLTVVAAHSPLAYAEEIGQAIESSRSQAYYEAAIEEATANTVGSQNANTGTTELDKQDQSNPKTDGGDAIQQPRLAGEGMSVEEATLREQHGAPVAESGQEQVYKVDDTHYITYIGSQVKTYKNHDGVELPVDLTLYSYHADGKHYYLPKESPVGVVLPSGVKEATPIDVIHKDDKISLYPLDKTYEHATVQENAILYNNVEGATDVQYTVQSNGVKEEIVLAKWEGKHRFTYILKADSYDVALENNQVLVRQKGKKEILFVLTAPMMADSAGETSQDLTLELKEKDGKYQVTVVAGKDWLASPERQYPVRIDPTVTVPREKILNAVTSTVHGRYLGIGYGYIGYMDKYMMGMGDWLDVKDIGRSRMYFKINYDFQKNIPTEAKIDSATLNLYQYTSPGNQGTQFGAYRLTEDFDVNSITWNSSVGIGREIAGENALSVKATPAENYEKMHHFDIRETVNGWVQGLFPNYGLVVAATDEGADGGAFYTTDATADNAGQLGFTPEKAPSLTIRWSVPDPVDMNYALGDTTIALRTMVKTDKTGKLQFQGVFADGLTTPGATVSYRLSDVAKNYRGDSPASYSYKYPDTSPFISAFEKGTTQYKDKLSNWQTLVPFTDPTLNTLYTIDADSRKDGQSSGEKKSDSFLVYKVTQYDTLPKIASYYGVPLNQIAYDNRIQDMLLVKNNTLFIRNPRQNATKPYNPPALSEKTKADVDMLLMGRGLHCEFGFEPINLNTGNFYLDRADVSIPDLGGNFEVVRAYNSKAASMNSLFGRGWSFAFNEQLSSDEEGNLYYTRSDGSILTFTKEGDSYKAPAGYDLSLTVKEVETKKADFGSGEENYPVKEYHITDTAHQEKVFNFHGLLIRQRDEKGNTTTLDYNENAQLSKITSPTGLVFAVTMTDAGYIGAVQLPNGATLSYEYDDNGYLTTYTDATGVATRYEYDDKGRMTAWYDGNGTKVIENVYDDQNRVIQQTDGTGAVSTLAYSPGQTVTTDANGHQTTYTYDDQYRTTGITYPDGTSKAMTYDADNRLASGTDELGHTTRYTYDQNGNVLSKSRFDGAVKTSTYDAKNHLLSETDFDGRTTSHRYDDKGNLAQTTLPDGSTISYEVDAQGRILSTTDAAGNRTALAYEGANLIQVTNPLGGVSTLAYNAHNQVTSVTNPRGGTTSYTYDAEGRKLSEIDADGVGTTYSFDGAGQVIAVTDGNGTTTTFAYDAFGRKISASNGEGGNYSYSYDGVGNQVSVTDAEGHTTTSTYDSRGRLLTETNAAGASIAYERDALGRVLTRTNEAGHTTSLTYDDRYHTVTSIVDAAGQVTQKSYDASGNEVAVAYPIGTTSSATYDALGRQLTSTDEAGQTVSYTYDAVGNKLTETKGDKTTFYTYDRSGNVTSITYPDKTSVSYTYDSMGNVLTVVDARGQETRYEYSAAGRLVATVNPLGQRTSLTYDKSGNQDSVTDAAGYTATTSYNGQHQVRQVTDGLGNSTHFAYNQMEQLTEVTDALGGKTTYTYNELGYPVEVQDANGHRTKMTYTPTAQIKEVIYADDTTITNEYDALDRLIKQTHSSGLVTEYSYDTAGRVVSAKDNQDLDERYTYDKNGNRLTITNSLGEVTTYSYDSDNQLTKVDYADGTSEHYTYDSVGNLSTKTDVEGNTTTYQYDQNGNVTKTLDHLGRETSYTYDALNRVVTETDADGNQSTYEYDVLGNLSQVQDASGNRSSYGYDANHHLVLYTDPKGNSTALKYDPLGRLVERVAPTGGSDTYTYDGVGNLLSQTSGEGNTTTYRYDSRGRIASSTKPTGGTTTYTYDATGSLSEETDPSGDVTKRVNDLYGRAIERILPNQATYSYSYDKLGRLVKQTAPQGLSRAYTYDRSGNLITETDQSERTTSYTYDVAGRLLIEKNALDLETQYRYDKAGNLASITTPSGATTSMDYTTLDQLKTITSPTGRKEEMTYDPVGHLTEHTINGRRKEQYAYDSNGNLEQVTNPLGQTKTYTYDASNRLTAETDTAGQLTSYTYDRDHRITKVMTGTGAQASYQYDANGNVTQVTSGSERLSRYTYDEEDQLLTATKGEGEKASTSTYTYDPVGNVTSITDGNGKGTHYRYDQLSTLVERITALGDVETYTYDVNHRLSEVKKADGKTISYDYNKLDQLLSKKSSQASDGQVLYTYDADGRRVSMSDLTGRTNYAYNSEGELTGLRQGDGSLITYDYDDYGNIRQLTYPDGSRVSYTYDELDRMTSVTDKDGKKTTYSYNEAGDMIQIKRGDGSSSQLTYDEGHRVVNIVHRDKKDKLISSYAYEYDDGNYITKETITQDGETLIQAYTYDSLGQVISMVVTDKEGKELSSLTYSYDLAGNKLTSTETIEGKEETTRFTYDDNNRLIKLENKDGTTTYTYDKNGNRISSQKNDEKLDYIYDTENRLLAVKDKAGLLFAALYDGDDNRVFTASRKEGKHSYQLFKREEKKKSPHTAPNGEEHSLFWYGFSQNVLQALATLPQTVGTIWHEIFDDVSTAYHKKVAKDRANKEGLVVNPPDLGNLPGEGEVTYASEVKEVLIPYTTREDSFHYYEERNYVNDVNRKHTEVLQTYDRELKARETYSYGQGRTSYHNHETGDTYQYLATQSGSVTGLTKDGQAVASRSYNLYGATKSSTDETGNP</sequence>
<organism evidence="6 7">
    <name type="scientific">Streptococcus azizii</name>
    <dbReference type="NCBI Taxonomy" id="1579424"/>
    <lineage>
        <taxon>Bacteria</taxon>
        <taxon>Bacillati</taxon>
        <taxon>Bacillota</taxon>
        <taxon>Bacilli</taxon>
        <taxon>Lactobacillales</taxon>
        <taxon>Streptococcaceae</taxon>
        <taxon>Streptococcus</taxon>
    </lineage>
</organism>
<dbReference type="RefSeq" id="WP_076996787.1">
    <property type="nucleotide sequence ID" value="NZ_MSPR01000025.1"/>
</dbReference>
<name>A0ABX3IDI2_9STRE</name>
<evidence type="ECO:0000256" key="3">
    <source>
        <dbReference type="SAM" id="SignalP"/>
    </source>
</evidence>
<dbReference type="InterPro" id="IPR031325">
    <property type="entry name" value="RHS_repeat"/>
</dbReference>
<keyword evidence="1" id="KW-0677">Repeat</keyword>
<dbReference type="Gene3D" id="3.90.930.1">
    <property type="match status" value="2"/>
</dbReference>
<feature type="domain" description="Teneurin-like YD-shell" evidence="5">
    <location>
        <begin position="1157"/>
        <end position="1333"/>
    </location>
</feature>
<comment type="caution">
    <text evidence="6">The sequence shown here is derived from an EMBL/GenBank/DDBJ whole genome shotgun (WGS) entry which is preliminary data.</text>
</comment>
<dbReference type="PANTHER" id="PTHR32305">
    <property type="match status" value="1"/>
</dbReference>
<dbReference type="InterPro" id="IPR050708">
    <property type="entry name" value="T6SS_VgrG/RHS"/>
</dbReference>
<dbReference type="Proteomes" id="UP000188946">
    <property type="component" value="Unassembled WGS sequence"/>
</dbReference>
<reference evidence="6 7" key="1">
    <citation type="submission" date="2016-12" db="EMBL/GenBank/DDBJ databases">
        <authorList>
            <person name="Gulvik C.A."/>
        </authorList>
    </citation>
    <scope>NUCLEOTIDE SEQUENCE [LARGE SCALE GENOMIC DNA]</scope>
    <source>
        <strain evidence="6 7">12-5202</strain>
    </source>
</reference>
<feature type="domain" description="Teneurin-like YD-shell" evidence="5">
    <location>
        <begin position="2348"/>
        <end position="2429"/>
    </location>
</feature>
<evidence type="ECO:0000256" key="1">
    <source>
        <dbReference type="ARBA" id="ARBA00022737"/>
    </source>
</evidence>
<dbReference type="Gene3D" id="2.60.120.970">
    <property type="match status" value="1"/>
</dbReference>
<dbReference type="Pfam" id="PF20148">
    <property type="entry name" value="DUF6531"/>
    <property type="match status" value="1"/>
</dbReference>
<dbReference type="Pfam" id="PF25023">
    <property type="entry name" value="TEN_YD-shell"/>
    <property type="match status" value="6"/>
</dbReference>
<evidence type="ECO:0000259" key="4">
    <source>
        <dbReference type="Pfam" id="PF20148"/>
    </source>
</evidence>
<feature type="signal peptide" evidence="3">
    <location>
        <begin position="1"/>
        <end position="26"/>
    </location>
</feature>
<dbReference type="NCBIfam" id="TIGR01643">
    <property type="entry name" value="YD_repeat_2x"/>
    <property type="match status" value="34"/>
</dbReference>
<feature type="region of interest" description="Disordered" evidence="2">
    <location>
        <begin position="53"/>
        <end position="86"/>
    </location>
</feature>
<evidence type="ECO:0008006" key="8">
    <source>
        <dbReference type="Google" id="ProtNLM"/>
    </source>
</evidence>
<feature type="domain" description="Teneurin-like YD-shell" evidence="5">
    <location>
        <begin position="862"/>
        <end position="989"/>
    </location>
</feature>
<proteinExistence type="predicted"/>
<accession>A0ABX3IDI2</accession>
<evidence type="ECO:0000256" key="2">
    <source>
        <dbReference type="SAM" id="MobiDB-lite"/>
    </source>
</evidence>
<feature type="compositionally biased region" description="Polar residues" evidence="2">
    <location>
        <begin position="53"/>
        <end position="64"/>
    </location>
</feature>
<dbReference type="Gene3D" id="2.180.10.10">
    <property type="entry name" value="RHS repeat-associated core"/>
    <property type="match status" value="8"/>
</dbReference>
<feature type="domain" description="Teneurin-like YD-shell" evidence="5">
    <location>
        <begin position="2036"/>
        <end position="2170"/>
    </location>
</feature>
<evidence type="ECO:0000313" key="6">
    <source>
        <dbReference type="EMBL" id="ONK26098.1"/>
    </source>
</evidence>
<dbReference type="EMBL" id="MSPR01000025">
    <property type="protein sequence ID" value="ONK26098.1"/>
    <property type="molecule type" value="Genomic_DNA"/>
</dbReference>
<dbReference type="PANTHER" id="PTHR32305:SF15">
    <property type="entry name" value="PROTEIN RHSA-RELATED"/>
    <property type="match status" value="1"/>
</dbReference>
<dbReference type="SUPFAM" id="SSF69304">
    <property type="entry name" value="Tricorn protease N-terminal domain"/>
    <property type="match status" value="2"/>
</dbReference>
<feature type="non-terminal residue" evidence="6">
    <location>
        <position position="2656"/>
    </location>
</feature>
<dbReference type="InterPro" id="IPR045351">
    <property type="entry name" value="DUF6531"/>
</dbReference>
<keyword evidence="7" id="KW-1185">Reference proteome</keyword>
<keyword evidence="3" id="KW-0732">Signal</keyword>
<evidence type="ECO:0000259" key="5">
    <source>
        <dbReference type="Pfam" id="PF25023"/>
    </source>
</evidence>
<feature type="domain" description="Teneurin-like YD-shell" evidence="5">
    <location>
        <begin position="1557"/>
        <end position="1700"/>
    </location>
</feature>
<dbReference type="InterPro" id="IPR056823">
    <property type="entry name" value="TEN-like_YD-shell"/>
</dbReference>
<protein>
    <recommendedName>
        <fullName evidence="8">DNRLRE domain-containing protein</fullName>
    </recommendedName>
</protein>
<dbReference type="Pfam" id="PF05593">
    <property type="entry name" value="RHS_repeat"/>
    <property type="match status" value="10"/>
</dbReference>
<feature type="domain" description="DUF6531" evidence="4">
    <location>
        <begin position="740"/>
        <end position="814"/>
    </location>
</feature>
<dbReference type="InterPro" id="IPR006530">
    <property type="entry name" value="YD"/>
</dbReference>